<sequence>MGYCDEYEEMLAELIVKKEV</sequence>
<reference evidence="1 2" key="1">
    <citation type="submission" date="2013-11" db="EMBL/GenBank/DDBJ databases">
        <title>Draft genome sequence and annotation of the entomopathogenic bacterium, Xenorhabdus cabanillasi strain JM26.</title>
        <authorList>
            <person name="Gualtieri M."/>
            <person name="Ogier J.C."/>
            <person name="Pages S."/>
            <person name="Givaudan A."/>
            <person name="Gaudriault S."/>
        </authorList>
    </citation>
    <scope>NUCLEOTIDE SEQUENCE [LARGE SCALE GENOMIC DNA]</scope>
    <source>
        <strain evidence="1 2">JM26</strain>
    </source>
</reference>
<comment type="caution">
    <text evidence="1">The sequence shown here is derived from an EMBL/GenBank/DDBJ whole genome shotgun (WGS) entry which is preliminary data.</text>
</comment>
<dbReference type="EMBL" id="CBXE010000169">
    <property type="protein sequence ID" value="CDL85849.1"/>
    <property type="molecule type" value="Genomic_DNA"/>
</dbReference>
<dbReference type="AlphaFoldDB" id="W1J539"/>
<evidence type="ECO:0000313" key="2">
    <source>
        <dbReference type="Proteomes" id="UP000019197"/>
    </source>
</evidence>
<name>W1J539_9GAMM</name>
<proteinExistence type="predicted"/>
<accession>W1J539</accession>
<organism evidence="1 2">
    <name type="scientific">Xenorhabdus cabanillasii JM26</name>
    <dbReference type="NCBI Taxonomy" id="1427517"/>
    <lineage>
        <taxon>Bacteria</taxon>
        <taxon>Pseudomonadati</taxon>
        <taxon>Pseudomonadota</taxon>
        <taxon>Gammaproteobacteria</taxon>
        <taxon>Enterobacterales</taxon>
        <taxon>Morganellaceae</taxon>
        <taxon>Xenorhabdus</taxon>
    </lineage>
</organism>
<protein>
    <submittedName>
        <fullName evidence="1">Uncharacterized protein</fullName>
    </submittedName>
</protein>
<dbReference type="Proteomes" id="UP000019197">
    <property type="component" value="Unassembled WGS sequence"/>
</dbReference>
<gene>
    <name evidence="1" type="ORF">XCR1_2500011</name>
</gene>
<evidence type="ECO:0000313" key="1">
    <source>
        <dbReference type="EMBL" id="CDL85849.1"/>
    </source>
</evidence>